<accession>A0A919JRK0</accession>
<dbReference type="AlphaFoldDB" id="A0A919JRK0"/>
<evidence type="ECO:0000313" key="4">
    <source>
        <dbReference type="Proteomes" id="UP000647172"/>
    </source>
</evidence>
<dbReference type="InterPro" id="IPR006016">
    <property type="entry name" value="UspA"/>
</dbReference>
<dbReference type="Pfam" id="PF00582">
    <property type="entry name" value="Usp"/>
    <property type="match status" value="2"/>
</dbReference>
<evidence type="ECO:0000256" key="1">
    <source>
        <dbReference type="ARBA" id="ARBA00008791"/>
    </source>
</evidence>
<proteinExistence type="inferred from homology"/>
<dbReference type="PANTHER" id="PTHR46268">
    <property type="entry name" value="STRESS RESPONSE PROTEIN NHAX"/>
    <property type="match status" value="1"/>
</dbReference>
<dbReference type="Gene3D" id="3.40.50.620">
    <property type="entry name" value="HUPs"/>
    <property type="match status" value="2"/>
</dbReference>
<dbReference type="RefSeq" id="WP_203776685.1">
    <property type="nucleotide sequence ID" value="NZ_BAAAYJ010000011.1"/>
</dbReference>
<dbReference type="PANTHER" id="PTHR46268:SF6">
    <property type="entry name" value="UNIVERSAL STRESS PROTEIN UP12"/>
    <property type="match status" value="1"/>
</dbReference>
<evidence type="ECO:0000313" key="3">
    <source>
        <dbReference type="EMBL" id="GIE54145.1"/>
    </source>
</evidence>
<evidence type="ECO:0000259" key="2">
    <source>
        <dbReference type="Pfam" id="PF00582"/>
    </source>
</evidence>
<dbReference type="SUPFAM" id="SSF52402">
    <property type="entry name" value="Adenine nucleotide alpha hydrolases-like"/>
    <property type="match status" value="2"/>
</dbReference>
<name>A0A919JRK0_9ACTN</name>
<feature type="domain" description="UspA" evidence="2">
    <location>
        <begin position="151"/>
        <end position="273"/>
    </location>
</feature>
<comment type="caution">
    <text evidence="3">The sequence shown here is derived from an EMBL/GenBank/DDBJ whole genome shotgun (WGS) entry which is preliminary data.</text>
</comment>
<organism evidence="3 4">
    <name type="scientific">Actinoplanes nipponensis</name>
    <dbReference type="NCBI Taxonomy" id="135950"/>
    <lineage>
        <taxon>Bacteria</taxon>
        <taxon>Bacillati</taxon>
        <taxon>Actinomycetota</taxon>
        <taxon>Actinomycetes</taxon>
        <taxon>Micromonosporales</taxon>
        <taxon>Micromonosporaceae</taxon>
        <taxon>Actinoplanes</taxon>
    </lineage>
</organism>
<dbReference type="Proteomes" id="UP000647172">
    <property type="component" value="Unassembled WGS sequence"/>
</dbReference>
<keyword evidence="4" id="KW-1185">Reference proteome</keyword>
<protein>
    <submittedName>
        <fullName evidence="3">Universal stress protein</fullName>
    </submittedName>
</protein>
<reference evidence="3" key="1">
    <citation type="submission" date="2021-01" db="EMBL/GenBank/DDBJ databases">
        <title>Whole genome shotgun sequence of Actinoplanes nipponensis NBRC 14063.</title>
        <authorList>
            <person name="Komaki H."/>
            <person name="Tamura T."/>
        </authorList>
    </citation>
    <scope>NUCLEOTIDE SEQUENCE</scope>
    <source>
        <strain evidence="3">NBRC 14063</strain>
    </source>
</reference>
<dbReference type="InterPro" id="IPR014729">
    <property type="entry name" value="Rossmann-like_a/b/a_fold"/>
</dbReference>
<sequence>MDTVVSHSQNLPVVVGVDRAREHLSIVDLGVAEARRRHAALSIVHVWPSRYSGWAQGRSPLPTEEDGRHLLELAARRARLQAPRLPVTTELLNGRASAVLAERSATARLLVVGHRDEALTHPSWGSTATYLAHQSACPLLVHRGNCSERGPVVVAASGHQPATATLACAYEEAARDAAHLVALHVSPASADRARTDRHLAEALAGWAWTYPDVVVERLIVQETEIGYTLQRAARRSRLLVAGMGRTGRFAEIVYGSLGDAAMRGTVCPVLLVPPGWSVGTERALAGTETS</sequence>
<gene>
    <name evidence="3" type="ORF">Ani05nite_76790</name>
</gene>
<feature type="domain" description="UspA" evidence="2">
    <location>
        <begin position="13"/>
        <end position="141"/>
    </location>
</feature>
<comment type="similarity">
    <text evidence="1">Belongs to the universal stress protein A family.</text>
</comment>
<dbReference type="EMBL" id="BOMQ01000095">
    <property type="protein sequence ID" value="GIE54145.1"/>
    <property type="molecule type" value="Genomic_DNA"/>
</dbReference>